<evidence type="ECO:0000256" key="1">
    <source>
        <dbReference type="ARBA" id="ARBA00004651"/>
    </source>
</evidence>
<keyword evidence="5 7" id="KW-1133">Transmembrane helix</keyword>
<gene>
    <name evidence="9" type="ORF">FPZ49_18970</name>
</gene>
<keyword evidence="6 7" id="KW-0472">Membrane</keyword>
<dbReference type="InterPro" id="IPR035906">
    <property type="entry name" value="MetI-like_sf"/>
</dbReference>
<dbReference type="EMBL" id="VNJI01000024">
    <property type="protein sequence ID" value="TVY08403.1"/>
    <property type="molecule type" value="Genomic_DNA"/>
</dbReference>
<feature type="transmembrane region" description="Helical" evidence="7">
    <location>
        <begin position="139"/>
        <end position="156"/>
    </location>
</feature>
<comment type="caution">
    <text evidence="9">The sequence shown here is derived from an EMBL/GenBank/DDBJ whole genome shotgun (WGS) entry which is preliminary data.</text>
</comment>
<proteinExistence type="inferred from homology"/>
<dbReference type="CDD" id="cd06261">
    <property type="entry name" value="TM_PBP2"/>
    <property type="match status" value="1"/>
</dbReference>
<keyword evidence="3" id="KW-1003">Cell membrane</keyword>
<sequence>MARKQNASQWALHIIFIILTAASLLPFLLLVTASITDENEIIRSGYSFFPKHISFASYLYLFNEAEAIVRAYGISILVTVSGTIVGLAMTILFAYPISRRDMPFRNSLSFYVFFTLLFNGGLVPTYLVYTQLFDLKNTIFALLLPYLLLNGFYVLVTKTFFTNSIPVPVIESAYMDGAGEFRTFFQIVMPLSLPIMATIGLFQVIHYWNDWFNGLIFITDSKLYSLQFLLNKILLDIQFLNSSDLGGNQAEMIASLPKEGVRMAMAVIGIIPLLVAYPFFQKYFVKGLTIGAVKG</sequence>
<protein>
    <submittedName>
        <fullName evidence="9">Carbohydrate ABC transporter permease</fullName>
    </submittedName>
</protein>
<feature type="transmembrane region" description="Helical" evidence="7">
    <location>
        <begin position="71"/>
        <end position="96"/>
    </location>
</feature>
<dbReference type="OrthoDB" id="9810086at2"/>
<evidence type="ECO:0000313" key="10">
    <source>
        <dbReference type="Proteomes" id="UP000317036"/>
    </source>
</evidence>
<feature type="transmembrane region" description="Helical" evidence="7">
    <location>
        <begin position="184"/>
        <end position="205"/>
    </location>
</feature>
<dbReference type="AlphaFoldDB" id="A0A559K8I9"/>
<feature type="domain" description="ABC transmembrane type-1" evidence="8">
    <location>
        <begin position="72"/>
        <end position="280"/>
    </location>
</feature>
<feature type="transmembrane region" description="Helical" evidence="7">
    <location>
        <begin position="12"/>
        <end position="35"/>
    </location>
</feature>
<comment type="subcellular location">
    <subcellularLocation>
        <location evidence="1 7">Cell membrane</location>
        <topology evidence="1 7">Multi-pass membrane protein</topology>
    </subcellularLocation>
</comment>
<dbReference type="GO" id="GO:0055085">
    <property type="term" value="P:transmembrane transport"/>
    <property type="evidence" value="ECO:0007669"/>
    <property type="project" value="InterPro"/>
</dbReference>
<name>A0A559K8I9_9BACL</name>
<evidence type="ECO:0000256" key="2">
    <source>
        <dbReference type="ARBA" id="ARBA00022448"/>
    </source>
</evidence>
<evidence type="ECO:0000256" key="4">
    <source>
        <dbReference type="ARBA" id="ARBA00022692"/>
    </source>
</evidence>
<dbReference type="Gene3D" id="1.10.3720.10">
    <property type="entry name" value="MetI-like"/>
    <property type="match status" value="1"/>
</dbReference>
<dbReference type="RefSeq" id="WP_144849809.1">
    <property type="nucleotide sequence ID" value="NZ_VNJI01000024.1"/>
</dbReference>
<evidence type="ECO:0000256" key="3">
    <source>
        <dbReference type="ARBA" id="ARBA00022475"/>
    </source>
</evidence>
<evidence type="ECO:0000313" key="9">
    <source>
        <dbReference type="EMBL" id="TVY08403.1"/>
    </source>
</evidence>
<evidence type="ECO:0000259" key="8">
    <source>
        <dbReference type="PROSITE" id="PS50928"/>
    </source>
</evidence>
<feature type="transmembrane region" description="Helical" evidence="7">
    <location>
        <begin position="261"/>
        <end position="280"/>
    </location>
</feature>
<keyword evidence="2 7" id="KW-0813">Transport</keyword>
<dbReference type="PANTHER" id="PTHR43744:SF9">
    <property type="entry name" value="POLYGALACTURONAN_RHAMNOGALACTURONAN TRANSPORT SYSTEM PERMEASE PROTEIN YTCP"/>
    <property type="match status" value="1"/>
</dbReference>
<dbReference type="InterPro" id="IPR000515">
    <property type="entry name" value="MetI-like"/>
</dbReference>
<keyword evidence="10" id="KW-1185">Reference proteome</keyword>
<feature type="transmembrane region" description="Helical" evidence="7">
    <location>
        <begin position="108"/>
        <end position="127"/>
    </location>
</feature>
<dbReference type="SUPFAM" id="SSF161098">
    <property type="entry name" value="MetI-like"/>
    <property type="match status" value="1"/>
</dbReference>
<dbReference type="GO" id="GO:0005886">
    <property type="term" value="C:plasma membrane"/>
    <property type="evidence" value="ECO:0007669"/>
    <property type="project" value="UniProtKB-SubCell"/>
</dbReference>
<reference evidence="9 10" key="1">
    <citation type="submission" date="2019-07" db="EMBL/GenBank/DDBJ databases">
        <authorList>
            <person name="Kim J."/>
        </authorList>
    </citation>
    <scope>NUCLEOTIDE SEQUENCE [LARGE SCALE GENOMIC DNA]</scope>
    <source>
        <strain evidence="9 10">JC52</strain>
    </source>
</reference>
<evidence type="ECO:0000256" key="6">
    <source>
        <dbReference type="ARBA" id="ARBA00023136"/>
    </source>
</evidence>
<accession>A0A559K8I9</accession>
<dbReference type="Pfam" id="PF00528">
    <property type="entry name" value="BPD_transp_1"/>
    <property type="match status" value="1"/>
</dbReference>
<dbReference type="PANTHER" id="PTHR43744">
    <property type="entry name" value="ABC TRANSPORTER PERMEASE PROTEIN MG189-RELATED-RELATED"/>
    <property type="match status" value="1"/>
</dbReference>
<organism evidence="9 10">
    <name type="scientific">Paenibacillus cremeus</name>
    <dbReference type="NCBI Taxonomy" id="2163881"/>
    <lineage>
        <taxon>Bacteria</taxon>
        <taxon>Bacillati</taxon>
        <taxon>Bacillota</taxon>
        <taxon>Bacilli</taxon>
        <taxon>Bacillales</taxon>
        <taxon>Paenibacillaceae</taxon>
        <taxon>Paenibacillus</taxon>
    </lineage>
</organism>
<comment type="similarity">
    <text evidence="7">Belongs to the binding-protein-dependent transport system permease family.</text>
</comment>
<evidence type="ECO:0000256" key="5">
    <source>
        <dbReference type="ARBA" id="ARBA00022989"/>
    </source>
</evidence>
<evidence type="ECO:0000256" key="7">
    <source>
        <dbReference type="RuleBase" id="RU363032"/>
    </source>
</evidence>
<dbReference type="Proteomes" id="UP000317036">
    <property type="component" value="Unassembled WGS sequence"/>
</dbReference>
<dbReference type="PROSITE" id="PS50928">
    <property type="entry name" value="ABC_TM1"/>
    <property type="match status" value="1"/>
</dbReference>
<keyword evidence="4 7" id="KW-0812">Transmembrane</keyword>